<dbReference type="InterPro" id="IPR010428">
    <property type="entry name" value="Zincin_1"/>
</dbReference>
<evidence type="ECO:0000313" key="3">
    <source>
        <dbReference type="Proteomes" id="UP001597307"/>
    </source>
</evidence>
<dbReference type="Pfam" id="PF06262">
    <property type="entry name" value="Zincin_1"/>
    <property type="match status" value="1"/>
</dbReference>
<protein>
    <submittedName>
        <fullName evidence="2">Metallopeptidase family protein</fullName>
    </submittedName>
</protein>
<dbReference type="CDD" id="cd12954">
    <property type="entry name" value="MMP_TTHA0227_like_1"/>
    <property type="match status" value="1"/>
</dbReference>
<dbReference type="EMBL" id="JBHUGA010000040">
    <property type="protein sequence ID" value="MFD1847170.1"/>
    <property type="molecule type" value="Genomic_DNA"/>
</dbReference>
<dbReference type="Gene3D" id="3.30.2010.20">
    <property type="match status" value="1"/>
</dbReference>
<organism evidence="2 3">
    <name type="scientific">Arthrobacter flavus</name>
    <dbReference type="NCBI Taxonomy" id="95172"/>
    <lineage>
        <taxon>Bacteria</taxon>
        <taxon>Bacillati</taxon>
        <taxon>Actinomycetota</taxon>
        <taxon>Actinomycetes</taxon>
        <taxon>Micrococcales</taxon>
        <taxon>Micrococcaceae</taxon>
        <taxon>Arthrobacter</taxon>
    </lineage>
</organism>
<dbReference type="RefSeq" id="WP_343878898.1">
    <property type="nucleotide sequence ID" value="NZ_BAAAIJ010000032.1"/>
</dbReference>
<evidence type="ECO:0000313" key="2">
    <source>
        <dbReference type="EMBL" id="MFD1847170.1"/>
    </source>
</evidence>
<evidence type="ECO:0000256" key="1">
    <source>
        <dbReference type="SAM" id="MobiDB-lite"/>
    </source>
</evidence>
<feature type="region of interest" description="Disordered" evidence="1">
    <location>
        <begin position="1"/>
        <end position="55"/>
    </location>
</feature>
<keyword evidence="3" id="KW-1185">Reference proteome</keyword>
<reference evidence="3" key="1">
    <citation type="journal article" date="2019" name="Int. J. Syst. Evol. Microbiol.">
        <title>The Global Catalogue of Microorganisms (GCM) 10K type strain sequencing project: providing services to taxonomists for standard genome sequencing and annotation.</title>
        <authorList>
            <consortium name="The Broad Institute Genomics Platform"/>
            <consortium name="The Broad Institute Genome Sequencing Center for Infectious Disease"/>
            <person name="Wu L."/>
            <person name="Ma J."/>
        </authorList>
    </citation>
    <scope>NUCLEOTIDE SEQUENCE [LARGE SCALE GENOMIC DNA]</scope>
    <source>
        <strain evidence="3">JCM 11496</strain>
    </source>
</reference>
<feature type="compositionally biased region" description="Polar residues" evidence="1">
    <location>
        <begin position="1"/>
        <end position="11"/>
    </location>
</feature>
<proteinExistence type="predicted"/>
<dbReference type="SUPFAM" id="SSF55486">
    <property type="entry name" value="Metalloproteases ('zincins'), catalytic domain"/>
    <property type="match status" value="1"/>
</dbReference>
<feature type="compositionally biased region" description="Basic residues" evidence="1">
    <location>
        <begin position="28"/>
        <end position="38"/>
    </location>
</feature>
<accession>A0ABW4Q8Y6</accession>
<gene>
    <name evidence="2" type="ORF">ACFSFX_11235</name>
</gene>
<name>A0ABW4Q8Y6_9MICC</name>
<comment type="caution">
    <text evidence="2">The sequence shown here is derived from an EMBL/GenBank/DDBJ whole genome shotgun (WGS) entry which is preliminary data.</text>
</comment>
<dbReference type="Proteomes" id="UP001597307">
    <property type="component" value="Unassembled WGS sequence"/>
</dbReference>
<sequence length="166" mass="18349">MRDSSTFSVQLTDPDDADGSTLRGPSFSRRRRNRHGRGLRGPMIPPPLPGSRSRSERFDEWVMESAQRLERLWGDRILDLQMVVQDIPANLETMTAQSLRGLLGTAIPAAPNRPPTIIIYRHPVELAAGGFIAPNELVHDVVVEQTAELLGMAPEAVDPAYGRSRS</sequence>
<dbReference type="InterPro" id="IPR038555">
    <property type="entry name" value="Zincin_1_sf"/>
</dbReference>